<feature type="transmembrane region" description="Helical" evidence="1">
    <location>
        <begin position="108"/>
        <end position="129"/>
    </location>
</feature>
<name>A0A2B1K6D3_BACCE</name>
<keyword evidence="1" id="KW-0472">Membrane</keyword>
<proteinExistence type="predicted"/>
<accession>A0A2B1K6D3</accession>
<comment type="caution">
    <text evidence="2">The sequence shown here is derived from an EMBL/GenBank/DDBJ whole genome shotgun (WGS) entry which is preliminary data.</text>
</comment>
<evidence type="ECO:0000313" key="3">
    <source>
        <dbReference type="Proteomes" id="UP000225182"/>
    </source>
</evidence>
<evidence type="ECO:0000256" key="1">
    <source>
        <dbReference type="SAM" id="Phobius"/>
    </source>
</evidence>
<feature type="transmembrane region" description="Helical" evidence="1">
    <location>
        <begin position="12"/>
        <end position="30"/>
    </location>
</feature>
<evidence type="ECO:0000313" key="2">
    <source>
        <dbReference type="EMBL" id="PFN19028.1"/>
    </source>
</evidence>
<dbReference type="Proteomes" id="UP000225182">
    <property type="component" value="Unassembled WGS sequence"/>
</dbReference>
<protein>
    <recommendedName>
        <fullName evidence="4">Signal peptidase II</fullName>
    </recommendedName>
</protein>
<sequence length="241" mass="28595">MFNKKKHIQIHLWSARILIILLFSISAITLSNGVTSLQKIIKDHYFKEDSQKYLPKETDDFEITEGPVVLTGKEERGYFGTTKSNKKVIIEEKKSLLTPILNLLKNQWIIISFYLICIGIIVFIFYRFLRKKIYKKVILAEKQQNVKSVTIVNNKNEKFSNEPIYQLPTDSVRIKLIEWEQTLPSHEKRRSHESIQQWLYRICRTRDIIPIYESIRYGNNTSTELDLQKTLKWIQENTKTE</sequence>
<keyword evidence="1" id="KW-1133">Transmembrane helix</keyword>
<gene>
    <name evidence="2" type="ORF">COJ50_25035</name>
</gene>
<keyword evidence="1" id="KW-0812">Transmembrane</keyword>
<organism evidence="2 3">
    <name type="scientific">Bacillus cereus</name>
    <dbReference type="NCBI Taxonomy" id="1396"/>
    <lineage>
        <taxon>Bacteria</taxon>
        <taxon>Bacillati</taxon>
        <taxon>Bacillota</taxon>
        <taxon>Bacilli</taxon>
        <taxon>Bacillales</taxon>
        <taxon>Bacillaceae</taxon>
        <taxon>Bacillus</taxon>
        <taxon>Bacillus cereus group</taxon>
    </lineage>
</organism>
<dbReference type="RefSeq" id="WP_098542163.1">
    <property type="nucleotide sequence ID" value="NZ_NUYN01000047.1"/>
</dbReference>
<reference evidence="2 3" key="1">
    <citation type="submission" date="2017-09" db="EMBL/GenBank/DDBJ databases">
        <title>Large-scale bioinformatics analysis of Bacillus genomes uncovers conserved roles of natural products in bacterial physiology.</title>
        <authorList>
            <consortium name="Agbiome Team Llc"/>
            <person name="Bleich R.M."/>
            <person name="Grubbs K.J."/>
            <person name="Santa Maria K.C."/>
            <person name="Allen S.E."/>
            <person name="Farag S."/>
            <person name="Shank E.A."/>
            <person name="Bowers A."/>
        </authorList>
    </citation>
    <scope>NUCLEOTIDE SEQUENCE [LARGE SCALE GENOMIC DNA]</scope>
    <source>
        <strain evidence="2 3">AFS076905</strain>
    </source>
</reference>
<dbReference type="AlphaFoldDB" id="A0A2B1K6D3"/>
<evidence type="ECO:0008006" key="4">
    <source>
        <dbReference type="Google" id="ProtNLM"/>
    </source>
</evidence>
<dbReference type="EMBL" id="NUYN01000047">
    <property type="protein sequence ID" value="PFN19028.1"/>
    <property type="molecule type" value="Genomic_DNA"/>
</dbReference>